<dbReference type="InterPro" id="IPR016187">
    <property type="entry name" value="CTDL_fold"/>
</dbReference>
<evidence type="ECO:0000259" key="2">
    <source>
        <dbReference type="Pfam" id="PF03781"/>
    </source>
</evidence>
<accession>A0ABQ0H1U6</accession>
<dbReference type="SUPFAM" id="SSF56436">
    <property type="entry name" value="C-type lectin-like"/>
    <property type="match status" value="1"/>
</dbReference>
<keyword evidence="4" id="KW-1185">Reference proteome</keyword>
<dbReference type="RefSeq" id="WP_407865415.1">
    <property type="nucleotide sequence ID" value="NZ_BAAFZP010000001.1"/>
</dbReference>
<protein>
    <submittedName>
        <fullName evidence="3">Formylglycine-generating enzyme family protein</fullName>
    </submittedName>
</protein>
<feature type="domain" description="Sulfatase-modifying factor enzyme-like" evidence="2">
    <location>
        <begin position="41"/>
        <end position="314"/>
    </location>
</feature>
<dbReference type="Gene3D" id="3.90.1580.10">
    <property type="entry name" value="paralog of FGE (formylglycine-generating enzyme)"/>
    <property type="match status" value="1"/>
</dbReference>
<feature type="compositionally biased region" description="Basic and acidic residues" evidence="1">
    <location>
        <begin position="16"/>
        <end position="30"/>
    </location>
</feature>
<sequence>MSDNREKKAGCCPSLHRSEPSPDQEPVHLESAAREAVPCRVVSIAGGITTVGTTTPYLPQDGEGLVRTCRLKPYRIDPHAVTNAWFAQFVRATGYRTDAERFGWSLVFHAFVPEGTEVQRVVDTPWWMKVAGANWKHPFGPGSSIEGLEDHPVTHVSWNDAVTFAKWAGGRLPMEAEWEHAARGGVPGAKFPWGEAEPSDEAPLCNIWQGRFPDHNTLADGFFGTAPVDSFKPNPLGLYNMVGNVWEWCAEPFRIHSVGARARKANQAAAAADMKLLKGGSYLCHRSYCYRYRIAARTSASADSSTGHMGFRIVF</sequence>
<dbReference type="InterPro" id="IPR051043">
    <property type="entry name" value="Sulfatase_Mod_Factor_Kinase"/>
</dbReference>
<organism evidence="3 4">
    <name type="scientific">Phyllobacterium phragmitis</name>
    <dbReference type="NCBI Taxonomy" id="2670329"/>
    <lineage>
        <taxon>Bacteria</taxon>
        <taxon>Pseudomonadati</taxon>
        <taxon>Pseudomonadota</taxon>
        <taxon>Alphaproteobacteria</taxon>
        <taxon>Hyphomicrobiales</taxon>
        <taxon>Phyllobacteriaceae</taxon>
        <taxon>Phyllobacterium</taxon>
    </lineage>
</organism>
<dbReference type="Pfam" id="PF03781">
    <property type="entry name" value="FGE-sulfatase"/>
    <property type="match status" value="1"/>
</dbReference>
<dbReference type="InterPro" id="IPR042095">
    <property type="entry name" value="SUMF_sf"/>
</dbReference>
<evidence type="ECO:0000313" key="4">
    <source>
        <dbReference type="Proteomes" id="UP001628091"/>
    </source>
</evidence>
<proteinExistence type="predicted"/>
<dbReference type="PANTHER" id="PTHR23150:SF19">
    <property type="entry name" value="FORMYLGLYCINE-GENERATING ENZYME"/>
    <property type="match status" value="1"/>
</dbReference>
<dbReference type="InterPro" id="IPR005532">
    <property type="entry name" value="SUMF_dom"/>
</dbReference>
<gene>
    <name evidence="3" type="ORF">PPNSA23_28200</name>
</gene>
<evidence type="ECO:0000313" key="3">
    <source>
        <dbReference type="EMBL" id="GAB1582877.1"/>
    </source>
</evidence>
<dbReference type="EMBL" id="BAAFZP010000001">
    <property type="protein sequence ID" value="GAB1582877.1"/>
    <property type="molecule type" value="Genomic_DNA"/>
</dbReference>
<dbReference type="Proteomes" id="UP001628091">
    <property type="component" value="Unassembled WGS sequence"/>
</dbReference>
<evidence type="ECO:0000256" key="1">
    <source>
        <dbReference type="SAM" id="MobiDB-lite"/>
    </source>
</evidence>
<reference evidence="3 4" key="1">
    <citation type="submission" date="2024-10" db="EMBL/GenBank/DDBJ databases">
        <title>Isolation, draft genome sequencing and identification of Phyllobacterium sp. NSA23, isolated from leaf soil.</title>
        <authorList>
            <person name="Akita H."/>
        </authorList>
    </citation>
    <scope>NUCLEOTIDE SEQUENCE [LARGE SCALE GENOMIC DNA]</scope>
    <source>
        <strain evidence="3 4">NSA23</strain>
    </source>
</reference>
<dbReference type="PANTHER" id="PTHR23150">
    <property type="entry name" value="SULFATASE MODIFYING FACTOR 1, 2"/>
    <property type="match status" value="1"/>
</dbReference>
<feature type="region of interest" description="Disordered" evidence="1">
    <location>
        <begin position="1"/>
        <end position="30"/>
    </location>
</feature>
<comment type="caution">
    <text evidence="3">The sequence shown here is derived from an EMBL/GenBank/DDBJ whole genome shotgun (WGS) entry which is preliminary data.</text>
</comment>
<name>A0ABQ0H1U6_9HYPH</name>